<evidence type="ECO:0000313" key="1">
    <source>
        <dbReference type="EMBL" id="EYC39668.1"/>
    </source>
</evidence>
<comment type="caution">
    <text evidence="1">The sequence shown here is derived from an EMBL/GenBank/DDBJ whole genome shotgun (WGS) entry which is preliminary data.</text>
</comment>
<keyword evidence="2" id="KW-1185">Reference proteome</keyword>
<proteinExistence type="predicted"/>
<name>A0A016WKX3_9BILA</name>
<gene>
    <name evidence="1" type="primary">Acey_s0646.g1090</name>
    <name evidence="1" type="ORF">Y032_0646g1090</name>
</gene>
<evidence type="ECO:0000313" key="2">
    <source>
        <dbReference type="Proteomes" id="UP000024635"/>
    </source>
</evidence>
<dbReference type="Proteomes" id="UP000024635">
    <property type="component" value="Unassembled WGS sequence"/>
</dbReference>
<dbReference type="AlphaFoldDB" id="A0A016WKX3"/>
<reference evidence="2" key="1">
    <citation type="journal article" date="2015" name="Nat. Genet.">
        <title>The genome and transcriptome of the zoonotic hookworm Ancylostoma ceylanicum identify infection-specific gene families.</title>
        <authorList>
            <person name="Schwarz E.M."/>
            <person name="Hu Y."/>
            <person name="Antoshechkin I."/>
            <person name="Miller M.M."/>
            <person name="Sternberg P.W."/>
            <person name="Aroian R.V."/>
        </authorList>
    </citation>
    <scope>NUCLEOTIDE SEQUENCE</scope>
    <source>
        <strain evidence="2">HY135</strain>
    </source>
</reference>
<organism evidence="1 2">
    <name type="scientific">Ancylostoma ceylanicum</name>
    <dbReference type="NCBI Taxonomy" id="53326"/>
    <lineage>
        <taxon>Eukaryota</taxon>
        <taxon>Metazoa</taxon>
        <taxon>Ecdysozoa</taxon>
        <taxon>Nematoda</taxon>
        <taxon>Chromadorea</taxon>
        <taxon>Rhabditida</taxon>
        <taxon>Rhabditina</taxon>
        <taxon>Rhabditomorpha</taxon>
        <taxon>Strongyloidea</taxon>
        <taxon>Ancylostomatidae</taxon>
        <taxon>Ancylostomatinae</taxon>
        <taxon>Ancylostoma</taxon>
    </lineage>
</organism>
<sequence length="84" mass="8864">MCLTCTSEIGGISGGCTLIPNEDSANGGSDESEFIFFSRRYVREIWGACGVVVRGLLCTHTTGGSNALQANQALHHFGVGKFLP</sequence>
<accession>A0A016WKX3</accession>
<dbReference type="EMBL" id="JARK01000246">
    <property type="protein sequence ID" value="EYC39668.1"/>
    <property type="molecule type" value="Genomic_DNA"/>
</dbReference>
<protein>
    <submittedName>
        <fullName evidence="1">Uncharacterized protein</fullName>
    </submittedName>
</protein>